<organism evidence="1 2">
    <name type="scientific">Paenibacillus cineris</name>
    <dbReference type="NCBI Taxonomy" id="237530"/>
    <lineage>
        <taxon>Bacteria</taxon>
        <taxon>Bacillati</taxon>
        <taxon>Bacillota</taxon>
        <taxon>Bacilli</taxon>
        <taxon>Bacillales</taxon>
        <taxon>Paenibacillaceae</taxon>
        <taxon>Paenibacillus</taxon>
    </lineage>
</organism>
<keyword evidence="2" id="KW-1185">Reference proteome</keyword>
<dbReference type="Proteomes" id="UP000676601">
    <property type="component" value="Unassembled WGS sequence"/>
</dbReference>
<evidence type="ECO:0000313" key="2">
    <source>
        <dbReference type="Proteomes" id="UP000676601"/>
    </source>
</evidence>
<protein>
    <submittedName>
        <fullName evidence="1">Uncharacterized protein</fullName>
    </submittedName>
</protein>
<evidence type="ECO:0000313" key="1">
    <source>
        <dbReference type="EMBL" id="GIO54483.1"/>
    </source>
</evidence>
<accession>A0ABQ4LDD9</accession>
<dbReference type="EMBL" id="BORU01000001">
    <property type="protein sequence ID" value="GIO54483.1"/>
    <property type="molecule type" value="Genomic_DNA"/>
</dbReference>
<reference evidence="1 2" key="1">
    <citation type="submission" date="2021-03" db="EMBL/GenBank/DDBJ databases">
        <title>Antimicrobial resistance genes in bacteria isolated from Japanese honey, and their potential for conferring macrolide and lincosamide resistance in the American foulbrood pathogen Paenibacillus larvae.</title>
        <authorList>
            <person name="Okamoto M."/>
            <person name="Kumagai M."/>
            <person name="Kanamori H."/>
            <person name="Takamatsu D."/>
        </authorList>
    </citation>
    <scope>NUCLEOTIDE SEQUENCE [LARGE SCALE GENOMIC DNA]</scope>
    <source>
        <strain evidence="1 2">J21TS7</strain>
    </source>
</reference>
<comment type="caution">
    <text evidence="1">The sequence shown here is derived from an EMBL/GenBank/DDBJ whole genome shotgun (WGS) entry which is preliminary data.</text>
</comment>
<proteinExistence type="predicted"/>
<name>A0ABQ4LDD9_9BACL</name>
<sequence>MELADMTYDLQVGRKSEKERVKKQVNDHEFDIDPSHCRIFSECA</sequence>
<gene>
    <name evidence="1" type="ORF">J21TS7_28010</name>
</gene>